<proteinExistence type="predicted"/>
<protein>
    <submittedName>
        <fullName evidence="2">Uncharacterized protein</fullName>
    </submittedName>
</protein>
<feature type="region of interest" description="Disordered" evidence="1">
    <location>
        <begin position="1"/>
        <end position="27"/>
    </location>
</feature>
<dbReference type="EMBL" id="PKSL01000027">
    <property type="protein sequence ID" value="POW13023.1"/>
    <property type="molecule type" value="Genomic_DNA"/>
</dbReference>
<dbReference type="VEuPathDB" id="FungiDB:PSTT_03999"/>
<dbReference type="AlphaFoldDB" id="A0A2S4VU27"/>
<organism evidence="2 3">
    <name type="scientific">Puccinia striiformis</name>
    <dbReference type="NCBI Taxonomy" id="27350"/>
    <lineage>
        <taxon>Eukaryota</taxon>
        <taxon>Fungi</taxon>
        <taxon>Dikarya</taxon>
        <taxon>Basidiomycota</taxon>
        <taxon>Pucciniomycotina</taxon>
        <taxon>Pucciniomycetes</taxon>
        <taxon>Pucciniales</taxon>
        <taxon>Pucciniaceae</taxon>
        <taxon>Puccinia</taxon>
    </lineage>
</organism>
<dbReference type="Proteomes" id="UP000239156">
    <property type="component" value="Unassembled WGS sequence"/>
</dbReference>
<sequence>MHVDGAEGRPLSDRYLSDHVLPSRAPEIRDSQPLRRIQTGLGLVGSIEGTQAHGIHRRIRPKNAKSKLFQKRIDPNDPMERTSDLLRYAEQLQVIHKSIPTSPKDRLLLKWTDNPVMFDGRGPHSPPVPTREIILKKSKTMNTRVERIMELISSKIPSFEGIDSRTRVVKADPPQEVSEVPKSSSRSPLAERIAPIPLTPGTLSGDPLNIIMSMAAQERLRSLHGHDIIGHDKCSQKLQSLAAATFPLFRIEFARLLQFNGFADFVDEAIQMIKPEDNLEKFNALSYCLPHVILESSVSLEILPSNGMAHQLSSLPEEHLDL</sequence>
<evidence type="ECO:0000313" key="2">
    <source>
        <dbReference type="EMBL" id="POW13023.1"/>
    </source>
</evidence>
<feature type="compositionally biased region" description="Basic and acidic residues" evidence="1">
    <location>
        <begin position="1"/>
        <end position="17"/>
    </location>
</feature>
<evidence type="ECO:0000256" key="1">
    <source>
        <dbReference type="SAM" id="MobiDB-lite"/>
    </source>
</evidence>
<accession>A0A2S4VU27</accession>
<keyword evidence="3" id="KW-1185">Reference proteome</keyword>
<gene>
    <name evidence="2" type="ORF">PSTT_03999</name>
</gene>
<reference evidence="2" key="1">
    <citation type="submission" date="2017-12" db="EMBL/GenBank/DDBJ databases">
        <title>Gene loss provides genomic basis for host adaptation in cereal stripe rust fungi.</title>
        <authorList>
            <person name="Xia C."/>
        </authorList>
    </citation>
    <scope>NUCLEOTIDE SEQUENCE [LARGE SCALE GENOMIC DNA]</scope>
    <source>
        <strain evidence="2">93-210</strain>
    </source>
</reference>
<evidence type="ECO:0000313" key="3">
    <source>
        <dbReference type="Proteomes" id="UP000239156"/>
    </source>
</evidence>
<name>A0A2S4VU27_9BASI</name>
<comment type="caution">
    <text evidence="2">The sequence shown here is derived from an EMBL/GenBank/DDBJ whole genome shotgun (WGS) entry which is preliminary data.</text>
</comment>